<feature type="domain" description="HTH myb-type" evidence="7">
    <location>
        <begin position="62"/>
        <end position="116"/>
    </location>
</feature>
<evidence type="ECO:0000256" key="4">
    <source>
        <dbReference type="ARBA" id="ARBA00023242"/>
    </source>
</evidence>
<dbReference type="PANTHER" id="PTHR47999:SF9">
    <property type="entry name" value="TRANSCRIPTION REPRESSOR MYB5-LIKE"/>
    <property type="match status" value="1"/>
</dbReference>
<feature type="domain" description="HTH myb-type" evidence="7">
    <location>
        <begin position="9"/>
        <end position="61"/>
    </location>
</feature>
<accession>A0ABD2XY90</accession>
<evidence type="ECO:0000313" key="9">
    <source>
        <dbReference type="Proteomes" id="UP001630127"/>
    </source>
</evidence>
<evidence type="ECO:0000256" key="2">
    <source>
        <dbReference type="ARBA" id="ARBA00022737"/>
    </source>
</evidence>
<evidence type="ECO:0000256" key="3">
    <source>
        <dbReference type="ARBA" id="ARBA00023125"/>
    </source>
</evidence>
<evidence type="ECO:0000259" key="6">
    <source>
        <dbReference type="PROSITE" id="PS50090"/>
    </source>
</evidence>
<dbReference type="PANTHER" id="PTHR47999">
    <property type="entry name" value="TRANSCRIPTION FACTOR MYB8-RELATED-RELATED"/>
    <property type="match status" value="1"/>
</dbReference>
<feature type="domain" description="Myb-like" evidence="6">
    <location>
        <begin position="9"/>
        <end position="61"/>
    </location>
</feature>
<dbReference type="Proteomes" id="UP001630127">
    <property type="component" value="Unassembled WGS sequence"/>
</dbReference>
<keyword evidence="9" id="KW-1185">Reference proteome</keyword>
<dbReference type="InterPro" id="IPR009057">
    <property type="entry name" value="Homeodomain-like_sf"/>
</dbReference>
<comment type="subcellular location">
    <subcellularLocation>
        <location evidence="1">Nucleus</location>
    </subcellularLocation>
</comment>
<dbReference type="GO" id="GO:0005634">
    <property type="term" value="C:nucleus"/>
    <property type="evidence" value="ECO:0007669"/>
    <property type="project" value="UniProtKB-SubCell"/>
</dbReference>
<dbReference type="FunFam" id="1.10.10.60:FF:000001">
    <property type="entry name" value="MYB-related transcription factor"/>
    <property type="match status" value="1"/>
</dbReference>
<dbReference type="SUPFAM" id="SSF46689">
    <property type="entry name" value="Homeodomain-like"/>
    <property type="match status" value="1"/>
</dbReference>
<dbReference type="Gene3D" id="1.10.10.60">
    <property type="entry name" value="Homeodomain-like"/>
    <property type="match status" value="2"/>
</dbReference>
<protein>
    <submittedName>
        <fullName evidence="8">Uncharacterized protein</fullName>
    </submittedName>
</protein>
<feature type="compositionally biased region" description="Basic residues" evidence="5">
    <location>
        <begin position="129"/>
        <end position="152"/>
    </location>
</feature>
<keyword evidence="4" id="KW-0539">Nucleus</keyword>
<dbReference type="PROSITE" id="PS50090">
    <property type="entry name" value="MYB_LIKE"/>
    <property type="match status" value="2"/>
</dbReference>
<feature type="compositionally biased region" description="Basic and acidic residues" evidence="5">
    <location>
        <begin position="115"/>
        <end position="128"/>
    </location>
</feature>
<gene>
    <name evidence="8" type="ORF">ACH5RR_038272</name>
</gene>
<evidence type="ECO:0000259" key="7">
    <source>
        <dbReference type="PROSITE" id="PS51294"/>
    </source>
</evidence>
<dbReference type="InterPro" id="IPR001005">
    <property type="entry name" value="SANT/Myb"/>
</dbReference>
<feature type="domain" description="Myb-like" evidence="6">
    <location>
        <begin position="62"/>
        <end position="112"/>
    </location>
</feature>
<sequence length="345" mass="39189">MGRAPCCAKVGLHKGSWSKNEDKLLVDYIEANGEGKWRSLPKKAGLLRCGKSCRLRWMNYLRPGIKRGNITKDEEDLIIQLQSTLGNCWSTIAGKLPGRTDNEIKNHWNTHILKRLEKEGIQPKESHKSLSKKSNKKEPSKKKSNKIKKKPIKERSGLTTSISFGSLESDISTITTSTWNQERVIDKQQENYVKECSGLTTSISFGSSASDISTITTSTWDQERIFDELQWQENDRVKECSELTRSMSFGSLTSDISTITTSTWNQEQAIDKQQLPIEDQAKTSTHVSDLSCSSIFELDDLCYHLRIDEDQILFDDEYDDVSLQGVAAVSDNLLDKVYYEYLQLL</sequence>
<dbReference type="InterPro" id="IPR015495">
    <property type="entry name" value="Myb_TF_plants"/>
</dbReference>
<keyword evidence="3" id="KW-0238">DNA-binding</keyword>
<dbReference type="AlphaFoldDB" id="A0ABD2XY90"/>
<dbReference type="SMART" id="SM00717">
    <property type="entry name" value="SANT"/>
    <property type="match status" value="2"/>
</dbReference>
<dbReference type="InterPro" id="IPR017930">
    <property type="entry name" value="Myb_dom"/>
</dbReference>
<comment type="caution">
    <text evidence="8">The sequence shown here is derived from an EMBL/GenBank/DDBJ whole genome shotgun (WGS) entry which is preliminary data.</text>
</comment>
<name>A0ABD2XY90_9GENT</name>
<keyword evidence="2" id="KW-0677">Repeat</keyword>
<organism evidence="8 9">
    <name type="scientific">Cinchona calisaya</name>
    <dbReference type="NCBI Taxonomy" id="153742"/>
    <lineage>
        <taxon>Eukaryota</taxon>
        <taxon>Viridiplantae</taxon>
        <taxon>Streptophyta</taxon>
        <taxon>Embryophyta</taxon>
        <taxon>Tracheophyta</taxon>
        <taxon>Spermatophyta</taxon>
        <taxon>Magnoliopsida</taxon>
        <taxon>eudicotyledons</taxon>
        <taxon>Gunneridae</taxon>
        <taxon>Pentapetalae</taxon>
        <taxon>asterids</taxon>
        <taxon>lamiids</taxon>
        <taxon>Gentianales</taxon>
        <taxon>Rubiaceae</taxon>
        <taxon>Cinchonoideae</taxon>
        <taxon>Cinchoneae</taxon>
        <taxon>Cinchona</taxon>
    </lineage>
</organism>
<reference evidence="8 9" key="1">
    <citation type="submission" date="2024-11" db="EMBL/GenBank/DDBJ databases">
        <title>A near-complete genome assembly of Cinchona calisaya.</title>
        <authorList>
            <person name="Lian D.C."/>
            <person name="Zhao X.W."/>
            <person name="Wei L."/>
        </authorList>
    </citation>
    <scope>NUCLEOTIDE SEQUENCE [LARGE SCALE GENOMIC DNA]</scope>
    <source>
        <tissue evidence="8">Nenye</tissue>
    </source>
</reference>
<evidence type="ECO:0000313" key="8">
    <source>
        <dbReference type="EMBL" id="KAL3499179.1"/>
    </source>
</evidence>
<dbReference type="PROSITE" id="PS51294">
    <property type="entry name" value="HTH_MYB"/>
    <property type="match status" value="2"/>
</dbReference>
<dbReference type="GO" id="GO:0003677">
    <property type="term" value="F:DNA binding"/>
    <property type="evidence" value="ECO:0007669"/>
    <property type="project" value="UniProtKB-KW"/>
</dbReference>
<proteinExistence type="predicted"/>
<dbReference type="CDD" id="cd00167">
    <property type="entry name" value="SANT"/>
    <property type="match status" value="2"/>
</dbReference>
<dbReference type="EMBL" id="JBJUIK010000016">
    <property type="protein sequence ID" value="KAL3499179.1"/>
    <property type="molecule type" value="Genomic_DNA"/>
</dbReference>
<evidence type="ECO:0000256" key="1">
    <source>
        <dbReference type="ARBA" id="ARBA00004123"/>
    </source>
</evidence>
<feature type="region of interest" description="Disordered" evidence="5">
    <location>
        <begin position="115"/>
        <end position="152"/>
    </location>
</feature>
<dbReference type="Pfam" id="PF00249">
    <property type="entry name" value="Myb_DNA-binding"/>
    <property type="match status" value="2"/>
</dbReference>
<evidence type="ECO:0000256" key="5">
    <source>
        <dbReference type="SAM" id="MobiDB-lite"/>
    </source>
</evidence>